<keyword evidence="2" id="KW-1185">Reference proteome</keyword>
<reference evidence="1 2" key="1">
    <citation type="submission" date="2023-08" db="EMBL/GenBank/DDBJ databases">
        <title>Alcaligenaceae gen. nov., a novel taxon isolated from the sludge of Yixing Pesticide Factory.</title>
        <authorList>
            <person name="Ruan L."/>
        </authorList>
    </citation>
    <scope>NUCLEOTIDE SEQUENCE [LARGE SCALE GENOMIC DNA]</scope>
    <source>
        <strain evidence="1 2">LG-2</strain>
    </source>
</reference>
<dbReference type="Proteomes" id="UP001232156">
    <property type="component" value="Unassembled WGS sequence"/>
</dbReference>
<organism evidence="1 2">
    <name type="scientific">Yanghanlia caeni</name>
    <dbReference type="NCBI Taxonomy" id="3064283"/>
    <lineage>
        <taxon>Bacteria</taxon>
        <taxon>Pseudomonadati</taxon>
        <taxon>Pseudomonadota</taxon>
        <taxon>Betaproteobacteria</taxon>
        <taxon>Burkholderiales</taxon>
        <taxon>Alcaligenaceae</taxon>
        <taxon>Yanghanlia</taxon>
    </lineage>
</organism>
<dbReference type="EMBL" id="JAUZQE010000010">
    <property type="protein sequence ID" value="MDR4125524.1"/>
    <property type="molecule type" value="Genomic_DNA"/>
</dbReference>
<sequence>MAQKITIDGVEYDLDSLSENARAQVVNLRATDQELARAQALVAMLQTARTTYANALKAELPVEADAKSKGAAKK</sequence>
<evidence type="ECO:0000313" key="1">
    <source>
        <dbReference type="EMBL" id="MDR4125524.1"/>
    </source>
</evidence>
<gene>
    <name evidence="1" type="ORF">Q8947_05950</name>
</gene>
<accession>A0ABU1D504</accession>
<comment type="caution">
    <text evidence="1">The sequence shown here is derived from an EMBL/GenBank/DDBJ whole genome shotgun (WGS) entry which is preliminary data.</text>
</comment>
<dbReference type="RefSeq" id="WP_347286715.1">
    <property type="nucleotide sequence ID" value="NZ_JAUZQE010000010.1"/>
</dbReference>
<evidence type="ECO:0000313" key="2">
    <source>
        <dbReference type="Proteomes" id="UP001232156"/>
    </source>
</evidence>
<protein>
    <submittedName>
        <fullName evidence="1">DUF6447 family protein</fullName>
    </submittedName>
</protein>
<proteinExistence type="predicted"/>
<name>A0ABU1D504_9BURK</name>